<accession>A0AAD3SVE7</accession>
<reference evidence="2" key="1">
    <citation type="submission" date="2023-05" db="EMBL/GenBank/DDBJ databases">
        <title>Nepenthes gracilis genome sequencing.</title>
        <authorList>
            <person name="Fukushima K."/>
        </authorList>
    </citation>
    <scope>NUCLEOTIDE SEQUENCE</scope>
    <source>
        <strain evidence="2">SING2019-196</strain>
    </source>
</reference>
<gene>
    <name evidence="2" type="ORF">Nepgr_019641</name>
</gene>
<evidence type="ECO:0000313" key="2">
    <source>
        <dbReference type="EMBL" id="GMH17800.1"/>
    </source>
</evidence>
<protein>
    <submittedName>
        <fullName evidence="2">Uncharacterized protein</fullName>
    </submittedName>
</protein>
<keyword evidence="3" id="KW-1185">Reference proteome</keyword>
<evidence type="ECO:0000256" key="1">
    <source>
        <dbReference type="SAM" id="MobiDB-lite"/>
    </source>
</evidence>
<name>A0AAD3SVE7_NEPGR</name>
<organism evidence="2 3">
    <name type="scientific">Nepenthes gracilis</name>
    <name type="common">Slender pitcher plant</name>
    <dbReference type="NCBI Taxonomy" id="150966"/>
    <lineage>
        <taxon>Eukaryota</taxon>
        <taxon>Viridiplantae</taxon>
        <taxon>Streptophyta</taxon>
        <taxon>Embryophyta</taxon>
        <taxon>Tracheophyta</taxon>
        <taxon>Spermatophyta</taxon>
        <taxon>Magnoliopsida</taxon>
        <taxon>eudicotyledons</taxon>
        <taxon>Gunneridae</taxon>
        <taxon>Pentapetalae</taxon>
        <taxon>Caryophyllales</taxon>
        <taxon>Nepenthaceae</taxon>
        <taxon>Nepenthes</taxon>
    </lineage>
</organism>
<feature type="region of interest" description="Disordered" evidence="1">
    <location>
        <begin position="124"/>
        <end position="153"/>
    </location>
</feature>
<sequence length="241" mass="26940">MTAAPEVLQPQLQPVTTFRQQLYTSATGSYTLANREKLLTSTQSTQLCKGNDRHPHNNSRLLLLPGSIIKPPAEISRHKCQPPSTTGLQIWSLSICNTRSCFPTAAPGLSSILWLAQKQSISFENGHMSPNNRTSNRQITKPSTSPPKFVGQKGKYVPNPKRPNTHCHAFHLRVHNTNTHGQQQCNSELSELMGSFCSKDIWPCVYMHQHTPLLGAAYHSRHPPAPTDFHTSRRQLPNCYS</sequence>
<dbReference type="Proteomes" id="UP001279734">
    <property type="component" value="Unassembled WGS sequence"/>
</dbReference>
<feature type="compositionally biased region" description="Polar residues" evidence="1">
    <location>
        <begin position="124"/>
        <end position="143"/>
    </location>
</feature>
<proteinExistence type="predicted"/>
<dbReference type="EMBL" id="BSYO01000018">
    <property type="protein sequence ID" value="GMH17800.1"/>
    <property type="molecule type" value="Genomic_DNA"/>
</dbReference>
<dbReference type="AlphaFoldDB" id="A0AAD3SVE7"/>
<evidence type="ECO:0000313" key="3">
    <source>
        <dbReference type="Proteomes" id="UP001279734"/>
    </source>
</evidence>
<comment type="caution">
    <text evidence="2">The sequence shown here is derived from an EMBL/GenBank/DDBJ whole genome shotgun (WGS) entry which is preliminary data.</text>
</comment>